<protein>
    <recommendedName>
        <fullName evidence="5">Oxysterol-binding protein</fullName>
    </recommendedName>
</protein>
<dbReference type="InterPro" id="IPR011993">
    <property type="entry name" value="PH-like_dom_sf"/>
</dbReference>
<dbReference type="PANTHER" id="PTHR10972">
    <property type="entry name" value="OXYSTEROL-BINDING PROTEIN-RELATED"/>
    <property type="match status" value="1"/>
</dbReference>
<dbReference type="Gene3D" id="6.10.140.1150">
    <property type="match status" value="1"/>
</dbReference>
<evidence type="ECO:0000259" key="6">
    <source>
        <dbReference type="PROSITE" id="PS50003"/>
    </source>
</evidence>
<dbReference type="Pfam" id="PF00169">
    <property type="entry name" value="PH"/>
    <property type="match status" value="1"/>
</dbReference>
<dbReference type="SUPFAM" id="SSF50729">
    <property type="entry name" value="PH domain-like"/>
    <property type="match status" value="1"/>
</dbReference>
<evidence type="ECO:0000256" key="2">
    <source>
        <dbReference type="ARBA" id="ARBA00023055"/>
    </source>
</evidence>
<dbReference type="Pfam" id="PF01237">
    <property type="entry name" value="Oxysterol_BP"/>
    <property type="match status" value="1"/>
</dbReference>
<reference evidence="7" key="1">
    <citation type="submission" date="2013-11" db="EMBL/GenBank/DDBJ databases">
        <authorList>
            <person name="Aslett M."/>
        </authorList>
    </citation>
    <scope>NUCLEOTIDE SEQUENCE [LARGE SCALE GENOMIC DNA]</scope>
    <source>
        <strain evidence="7">Edinburgh</strain>
    </source>
</reference>
<dbReference type="WBParaSite" id="TMUE_1000004529.2">
    <property type="protein sequence ID" value="TMUE_1000004529.2"/>
    <property type="gene ID" value="WBGene00289457"/>
</dbReference>
<dbReference type="SUPFAM" id="SSF144000">
    <property type="entry name" value="Oxysterol-binding protein-like"/>
    <property type="match status" value="1"/>
</dbReference>
<dbReference type="WBParaSite" id="TMUE_1000004529.1">
    <property type="protein sequence ID" value="TMUE_1000004529.1"/>
    <property type="gene ID" value="WBGene00289457"/>
</dbReference>
<feature type="domain" description="PH" evidence="6">
    <location>
        <begin position="38"/>
        <end position="135"/>
    </location>
</feature>
<dbReference type="InterPro" id="IPR000648">
    <property type="entry name" value="Oxysterol-bd"/>
</dbReference>
<evidence type="ECO:0000313" key="8">
    <source>
        <dbReference type="WBParaSite" id="TMUE_1000004529.1"/>
    </source>
</evidence>
<evidence type="ECO:0000256" key="1">
    <source>
        <dbReference type="ARBA" id="ARBA00022448"/>
    </source>
</evidence>
<accession>A0A5S6QBE4</accession>
<dbReference type="Gene3D" id="2.30.29.30">
    <property type="entry name" value="Pleckstrin-homology domain (PH domain)/Phosphotyrosine-binding domain (PTB)"/>
    <property type="match status" value="1"/>
</dbReference>
<evidence type="ECO:0000256" key="3">
    <source>
        <dbReference type="ARBA" id="ARBA00023121"/>
    </source>
</evidence>
<dbReference type="InterPro" id="IPR001849">
    <property type="entry name" value="PH_domain"/>
</dbReference>
<keyword evidence="1 5" id="KW-0813">Transport</keyword>
<dbReference type="PROSITE" id="PS01013">
    <property type="entry name" value="OSBP"/>
    <property type="match status" value="1"/>
</dbReference>
<dbReference type="GO" id="GO:0032934">
    <property type="term" value="F:sterol binding"/>
    <property type="evidence" value="ECO:0007669"/>
    <property type="project" value="TreeGrafter"/>
</dbReference>
<dbReference type="GO" id="GO:0016020">
    <property type="term" value="C:membrane"/>
    <property type="evidence" value="ECO:0007669"/>
    <property type="project" value="TreeGrafter"/>
</dbReference>
<dbReference type="Gene3D" id="1.10.287.2720">
    <property type="match status" value="1"/>
</dbReference>
<dbReference type="GO" id="GO:0005829">
    <property type="term" value="C:cytosol"/>
    <property type="evidence" value="ECO:0007669"/>
    <property type="project" value="TreeGrafter"/>
</dbReference>
<reference evidence="7" key="2">
    <citation type="submission" date="2014-03" db="EMBL/GenBank/DDBJ databases">
        <title>The whipworm genome and dual-species transcriptomics of an intimate host-pathogen interaction.</title>
        <authorList>
            <person name="Foth B.J."/>
            <person name="Tsai I.J."/>
            <person name="Reid A.J."/>
            <person name="Bancroft A.J."/>
            <person name="Nichol S."/>
            <person name="Tracey A."/>
            <person name="Holroyd N."/>
            <person name="Cotton J.A."/>
            <person name="Stanley E.J."/>
            <person name="Zarowiecki M."/>
            <person name="Liu J.Z."/>
            <person name="Huckvale T."/>
            <person name="Cooper P.J."/>
            <person name="Grencis R.K."/>
            <person name="Berriman M."/>
        </authorList>
    </citation>
    <scope>NUCLEOTIDE SEQUENCE [LARGE SCALE GENOMIC DNA]</scope>
    <source>
        <strain evidence="7">Edinburgh</strain>
    </source>
</reference>
<comment type="similarity">
    <text evidence="4">Belongs to the OSBP family.</text>
</comment>
<organism evidence="7 8">
    <name type="scientific">Trichuris muris</name>
    <name type="common">Mouse whipworm</name>
    <dbReference type="NCBI Taxonomy" id="70415"/>
    <lineage>
        <taxon>Eukaryota</taxon>
        <taxon>Metazoa</taxon>
        <taxon>Ecdysozoa</taxon>
        <taxon>Nematoda</taxon>
        <taxon>Enoplea</taxon>
        <taxon>Dorylaimia</taxon>
        <taxon>Trichinellida</taxon>
        <taxon>Trichuridae</taxon>
        <taxon>Trichuris</taxon>
    </lineage>
</organism>
<dbReference type="InterPro" id="IPR018494">
    <property type="entry name" value="Oxysterol-bd_CS"/>
</dbReference>
<proteinExistence type="inferred from homology"/>
<dbReference type="STRING" id="70415.A0A5S6QBE4"/>
<reference evidence="8" key="3">
    <citation type="submission" date="2019-12" db="UniProtKB">
        <authorList>
            <consortium name="WormBaseParasite"/>
        </authorList>
    </citation>
    <scope>IDENTIFICATION</scope>
</reference>
<name>A0A5S6QBE4_TRIMR</name>
<dbReference type="Proteomes" id="UP000046395">
    <property type="component" value="Unassembled WGS sequence"/>
</dbReference>
<keyword evidence="3" id="KW-0446">Lipid-binding</keyword>
<dbReference type="PANTHER" id="PTHR10972:SF141">
    <property type="entry name" value="OXYSTEROL-BINDING PROTEIN"/>
    <property type="match status" value="1"/>
</dbReference>
<dbReference type="AlphaFoldDB" id="A0A5S6QBE4"/>
<dbReference type="SMART" id="SM00233">
    <property type="entry name" value="PH"/>
    <property type="match status" value="1"/>
</dbReference>
<keyword evidence="7" id="KW-1185">Reference proteome</keyword>
<dbReference type="PROSITE" id="PS50003">
    <property type="entry name" value="PH_DOMAIN"/>
    <property type="match status" value="1"/>
</dbReference>
<dbReference type="InterPro" id="IPR037239">
    <property type="entry name" value="OSBP_sf"/>
</dbReference>
<sequence length="687" mass="77256">MDIKWQDDALKSVEEQQLREVLQRADVFKKLEELDLMRQPLEGQLLKFTNAIQGWQNRWCVLDPAKGELRYYLKGDVKAVKPRGVLNLANAEIIPSEDDSLTFSIIPYGCDVYRFKAQDTKSKQEWINRLRTIANDHAERRKRNLDLDLVVKTPQVSDMVYRGTALQATAFGNFHKVLTAATEQNASLLRSVDDLPPTLLNSPECYQAVLSIKSYANSLLTGLKDCAMSLRLLQSDLSVIPNSLNQSEGSLSSKVAQLIEPANVKGDDNVEHEKKHLETVSRSALTVDIADFQESDEIPEQPDFFEPDLGSVECEKKTILSLLSKLKLGTDLTKVSLPAFLSQKRSFLETCSDFFANTSEFISIAKCNSSEKRLIAILKWYLTSFFFGCKNGVARKPFNPVLGELFRCTWVPCGNCVDHWSTNCSASFASSSYYRSAAKVRFHAEQKSHHPPMTAFFACTSNQDVLLNGTISAKSKFMGMSINVPIDCEAKIAVLCPEVDPAAPPDRKTNYEVYRLRYPNCFARSILTTPWMELGGKVEILSLQTGNAAVITFHTKPFYGGKSHRVTAEARTTTGKVFCRAEGDWRETIEFTYSDGSAETIDVTQIGSGTRFIRPIHKQHPFESRVVWKKLVDLLQCGDVEQADIAKSEIESFFREPLESQFGSRFVKTNSSTYRHVDIPANILFND</sequence>
<evidence type="ECO:0000313" key="7">
    <source>
        <dbReference type="Proteomes" id="UP000046395"/>
    </source>
</evidence>
<evidence type="ECO:0000256" key="5">
    <source>
        <dbReference type="RuleBase" id="RU003845"/>
    </source>
</evidence>
<dbReference type="Gene3D" id="2.40.160.120">
    <property type="match status" value="1"/>
</dbReference>
<dbReference type="GO" id="GO:0006869">
    <property type="term" value="P:lipid transport"/>
    <property type="evidence" value="ECO:0007669"/>
    <property type="project" value="UniProtKB-KW"/>
</dbReference>
<evidence type="ECO:0000256" key="4">
    <source>
        <dbReference type="RuleBase" id="RU003844"/>
    </source>
</evidence>
<keyword evidence="2 5" id="KW-0445">Lipid transport</keyword>